<keyword evidence="2" id="KW-0812">Transmembrane</keyword>
<reference evidence="4" key="1">
    <citation type="submission" date="2025-08" db="UniProtKB">
        <authorList>
            <consortium name="RefSeq"/>
        </authorList>
    </citation>
    <scope>IDENTIFICATION</scope>
</reference>
<dbReference type="PANTHER" id="PTHR13225">
    <property type="entry name" value="MISEXPRESSION SUPPRESSOR OF RAS 6"/>
    <property type="match status" value="1"/>
</dbReference>
<evidence type="ECO:0000256" key="2">
    <source>
        <dbReference type="SAM" id="Phobius"/>
    </source>
</evidence>
<dbReference type="PANTHER" id="PTHR13225:SF3">
    <property type="entry name" value="UPF0489 PROTEIN C5ORF22"/>
    <property type="match status" value="1"/>
</dbReference>
<feature type="transmembrane region" description="Helical" evidence="2">
    <location>
        <begin position="39"/>
        <end position="59"/>
    </location>
</feature>
<protein>
    <submittedName>
        <fullName evidence="4">Uncharacterized protein LOC115214195</fullName>
    </submittedName>
</protein>
<sequence length="548" mass="63406">MFISNQDSRSSASNFFCRHITYCKYMFCNMKICRLRRRAVGSFFLLLVLCGVVVVYAALLRSSKSSRSVFRLQKKHFPHKVKKGNKNNASLLVAHLKEKHNVLPRELPVYVVEDHHEVLSHWIDAGSNGIIRKAGNTLIHIDSKADFGMPSLFPGHLHFKWHSQNQMDSMNRSRNTFIMSALISGLYNHSIWVWPKWDTKNHIKNHSIVFVYFGRATRDNAKKLPGKTSAICFCISYSKRGVKTCFAQHGNKSPFTEKSIPHTQCHIKRYAKIEKIREDLALQSLQNGKLIQKEENVILDIDEEYIGYELSFAPLLATGLTVANITSINREVQRIICPKVMKEETKADSVLSKIIFEISKRRRHFCMKKKPEICSKFPMSHNFSSVIHMFTKPLSSLSPALSCKKKVATKYLEKFALKLASLKEKQLLAIREVGFCFTPLPKTLNWEYHFQLCLGGSVLNNSIRRLHSLQQQEVFSRIEFLQKFMSEAKFRPRLITLARSLRSGFTPRKYFRKIEREILSSFHVFHSKLHVHYDSSLLGGKFGWPKRH</sequence>
<proteinExistence type="inferred from homology"/>
<organism evidence="3 4">
    <name type="scientific">Octopus sinensis</name>
    <name type="common">East Asian common octopus</name>
    <dbReference type="NCBI Taxonomy" id="2607531"/>
    <lineage>
        <taxon>Eukaryota</taxon>
        <taxon>Metazoa</taxon>
        <taxon>Spiralia</taxon>
        <taxon>Lophotrochozoa</taxon>
        <taxon>Mollusca</taxon>
        <taxon>Cephalopoda</taxon>
        <taxon>Coleoidea</taxon>
        <taxon>Octopodiformes</taxon>
        <taxon>Octopoda</taxon>
        <taxon>Incirrata</taxon>
        <taxon>Octopodidae</taxon>
        <taxon>Octopus</taxon>
    </lineage>
</organism>
<comment type="similarity">
    <text evidence="1">Belongs to the UPF0489 family.</text>
</comment>
<keyword evidence="3" id="KW-1185">Reference proteome</keyword>
<keyword evidence="2" id="KW-0472">Membrane</keyword>
<dbReference type="InterPro" id="IPR024131">
    <property type="entry name" value="UPF0489"/>
</dbReference>
<evidence type="ECO:0000256" key="1">
    <source>
        <dbReference type="ARBA" id="ARBA00007099"/>
    </source>
</evidence>
<dbReference type="Pfam" id="PF12640">
    <property type="entry name" value="UPF0489"/>
    <property type="match status" value="1"/>
</dbReference>
<accession>A0A6P7SMM5</accession>
<dbReference type="RefSeq" id="XP_029639156.1">
    <property type="nucleotide sequence ID" value="XM_029783296.2"/>
</dbReference>
<dbReference type="Proteomes" id="UP000515154">
    <property type="component" value="Linkage group LG7"/>
</dbReference>
<dbReference type="KEGG" id="osn:115214195"/>
<evidence type="ECO:0000313" key="3">
    <source>
        <dbReference type="Proteomes" id="UP000515154"/>
    </source>
</evidence>
<name>A0A6P7SMM5_9MOLL</name>
<evidence type="ECO:0000313" key="4">
    <source>
        <dbReference type="RefSeq" id="XP_029639156.1"/>
    </source>
</evidence>
<gene>
    <name evidence="4" type="primary">LOC115214195</name>
</gene>
<keyword evidence="2" id="KW-1133">Transmembrane helix</keyword>
<dbReference type="AlphaFoldDB" id="A0A6P7SMM5"/>